<dbReference type="GeneID" id="80263381"/>
<protein>
    <submittedName>
        <fullName evidence="1">Endonuclease</fullName>
    </submittedName>
</protein>
<reference evidence="1 2" key="2">
    <citation type="journal article" date="2009" name="Stand. Genomic Sci.">
        <title>Complete genome sequence of Staphylothermus marinus Stetter and Fiala 1986 type strain F1.</title>
        <authorList>
            <person name="Anderson I.J."/>
            <person name="Sun H."/>
            <person name="Lapidus A."/>
            <person name="Copeland A."/>
            <person name="Glavina Del Rio T."/>
            <person name="Tice H."/>
            <person name="Dalin E."/>
            <person name="Lucas S."/>
            <person name="Barry K."/>
            <person name="Land M."/>
            <person name="Richardson P."/>
            <person name="Huber H."/>
            <person name="Kyrpides N.C."/>
        </authorList>
    </citation>
    <scope>NUCLEOTIDE SEQUENCE [LARGE SCALE GENOMIC DNA]</scope>
    <source>
        <strain evidence="2">ATCC 43588 / DSM 3639 / JCM 9404 / F1</strain>
    </source>
</reference>
<dbReference type="Proteomes" id="UP000000254">
    <property type="component" value="Chromosome"/>
</dbReference>
<proteinExistence type="predicted"/>
<evidence type="ECO:0000313" key="2">
    <source>
        <dbReference type="Proteomes" id="UP000000254"/>
    </source>
</evidence>
<dbReference type="eggNOG" id="arCOG06583">
    <property type="taxonomic scope" value="Archaea"/>
</dbReference>
<keyword evidence="1" id="KW-0540">Nuclease</keyword>
<dbReference type="AlphaFoldDB" id="A3DLQ3"/>
<keyword evidence="2" id="KW-1185">Reference proteome</keyword>
<organism evidence="1 2">
    <name type="scientific">Staphylothermus marinus (strain ATCC 43588 / DSM 3639 / JCM 9404 / F1)</name>
    <dbReference type="NCBI Taxonomy" id="399550"/>
    <lineage>
        <taxon>Archaea</taxon>
        <taxon>Thermoproteota</taxon>
        <taxon>Thermoprotei</taxon>
        <taxon>Desulfurococcales</taxon>
        <taxon>Desulfurococcaceae</taxon>
        <taxon>Staphylothermus</taxon>
    </lineage>
</organism>
<dbReference type="STRING" id="399550.Smar_0452"/>
<evidence type="ECO:0000313" key="1">
    <source>
        <dbReference type="EMBL" id="ABN69563.1"/>
    </source>
</evidence>
<reference evidence="2" key="1">
    <citation type="journal article" date="2009" name="BMC Genomics">
        <title>The complete genome sequence of Staphylothermus marinus reveals differences in sulfur metabolism among heterotrophic Crenarchaeota.</title>
        <authorList>
            <person name="Anderson I.J."/>
            <person name="Dharmarajan L."/>
            <person name="Rodriguez J."/>
            <person name="Hooper S."/>
            <person name="Porat I."/>
            <person name="Ulrich L.E."/>
            <person name="Elkins J.G."/>
            <person name="Mavromatis K."/>
            <person name="Sun H."/>
            <person name="Land M."/>
            <person name="Lapidus A."/>
            <person name="Lucas S."/>
            <person name="Barry K."/>
            <person name="Huber H."/>
            <person name="Zhulin I.B."/>
            <person name="Whitman W.B."/>
            <person name="Mukhopadhyay B."/>
            <person name="Woese C."/>
            <person name="Bristow J."/>
            <person name="Kyrpides N."/>
        </authorList>
    </citation>
    <scope>NUCLEOTIDE SEQUENCE [LARGE SCALE GENOMIC DNA]</scope>
    <source>
        <strain evidence="2">ATCC 43588 / DSM 3639 / JCM 9404 / F1</strain>
    </source>
</reference>
<name>A3DLQ3_STAMF</name>
<accession>A3DLQ3</accession>
<dbReference type="RefSeq" id="WP_011838754.1">
    <property type="nucleotide sequence ID" value="NC_009033.1"/>
</dbReference>
<keyword evidence="1" id="KW-0255">Endonuclease</keyword>
<dbReference type="GO" id="GO:0004519">
    <property type="term" value="F:endonuclease activity"/>
    <property type="evidence" value="ECO:0007669"/>
    <property type="project" value="UniProtKB-KW"/>
</dbReference>
<sequence>MVKEVKDKGSSLRMHIIYTGPPETKYEDTIDLYASIMKRVVQHL</sequence>
<dbReference type="EMBL" id="CP000575">
    <property type="protein sequence ID" value="ABN69563.1"/>
    <property type="molecule type" value="Genomic_DNA"/>
</dbReference>
<dbReference type="HOGENOM" id="CLU_3210911_0_0_2"/>
<gene>
    <name evidence="1" type="ordered locus">Smar_0452</name>
</gene>
<keyword evidence="1" id="KW-0378">Hydrolase</keyword>
<dbReference type="KEGG" id="smr:Smar_0452"/>